<dbReference type="SUPFAM" id="SSF47413">
    <property type="entry name" value="lambda repressor-like DNA-binding domains"/>
    <property type="match status" value="1"/>
</dbReference>
<dbReference type="EMBL" id="FCNX02000009">
    <property type="protein sequence ID" value="SAK79166.1"/>
    <property type="molecule type" value="Genomic_DNA"/>
</dbReference>
<dbReference type="InterPro" id="IPR001387">
    <property type="entry name" value="Cro/C1-type_HTH"/>
</dbReference>
<dbReference type="SMART" id="SM00530">
    <property type="entry name" value="HTH_XRE"/>
    <property type="match status" value="1"/>
</dbReference>
<dbReference type="RefSeq" id="WP_244158577.1">
    <property type="nucleotide sequence ID" value="NZ_FCNX02000009.1"/>
</dbReference>
<dbReference type="Gene3D" id="1.10.260.40">
    <property type="entry name" value="lambda repressor-like DNA-binding domains"/>
    <property type="match status" value="1"/>
</dbReference>
<evidence type="ECO:0000313" key="3">
    <source>
        <dbReference type="Proteomes" id="UP000054903"/>
    </source>
</evidence>
<comment type="caution">
    <text evidence="2">The sequence shown here is derived from an EMBL/GenBank/DDBJ whole genome shotgun (WGS) entry which is preliminary data.</text>
</comment>
<dbReference type="Pfam" id="PF13560">
    <property type="entry name" value="HTH_31"/>
    <property type="match status" value="1"/>
</dbReference>
<keyword evidence="3" id="KW-1185">Reference proteome</keyword>
<dbReference type="STRING" id="1777138.AWB77_03848"/>
<evidence type="ECO:0000259" key="1">
    <source>
        <dbReference type="PROSITE" id="PS50943"/>
    </source>
</evidence>
<dbReference type="CDD" id="cd00093">
    <property type="entry name" value="HTH_XRE"/>
    <property type="match status" value="1"/>
</dbReference>
<accession>A0A158CB77</accession>
<dbReference type="InterPro" id="IPR010982">
    <property type="entry name" value="Lambda_DNA-bd_dom_sf"/>
</dbReference>
<dbReference type="PROSITE" id="PS50943">
    <property type="entry name" value="HTH_CROC1"/>
    <property type="match status" value="1"/>
</dbReference>
<reference evidence="2" key="1">
    <citation type="submission" date="2016-01" db="EMBL/GenBank/DDBJ databases">
        <authorList>
            <person name="Peeters C."/>
        </authorList>
    </citation>
    <scope>NUCLEOTIDE SEQUENCE</scope>
    <source>
        <strain evidence="2">LMG 29320</strain>
    </source>
</reference>
<gene>
    <name evidence="2" type="ORF">AWB77_03848</name>
</gene>
<dbReference type="GO" id="GO:0003677">
    <property type="term" value="F:DNA binding"/>
    <property type="evidence" value="ECO:0007669"/>
    <property type="project" value="InterPro"/>
</dbReference>
<dbReference type="AlphaFoldDB" id="A0A158CB77"/>
<proteinExistence type="predicted"/>
<protein>
    <submittedName>
        <fullName evidence="2">XRE family transcriptional regulator</fullName>
    </submittedName>
</protein>
<feature type="domain" description="HTH cro/C1-type" evidence="1">
    <location>
        <begin position="40"/>
        <end position="71"/>
    </location>
</feature>
<dbReference type="Proteomes" id="UP000054903">
    <property type="component" value="Unassembled WGS sequence"/>
</dbReference>
<organism evidence="2 3">
    <name type="scientific">Caballeronia fortuita</name>
    <dbReference type="NCBI Taxonomy" id="1777138"/>
    <lineage>
        <taxon>Bacteria</taxon>
        <taxon>Pseudomonadati</taxon>
        <taxon>Pseudomonadota</taxon>
        <taxon>Betaproteobacteria</taxon>
        <taxon>Burkholderiales</taxon>
        <taxon>Burkholderiaceae</taxon>
        <taxon>Caballeronia</taxon>
    </lineage>
</organism>
<name>A0A158CB77_9BURK</name>
<sequence length="129" mass="14108">MLVKSSIKAFVADFTNMKVNQAASLPSHLRGQSRQLGELLSRLRVARGVKQTEAAARAGLSRNTVYRLEHGDPGLAVGQIFRYLEAIAPGTTLESLYEQKDPALLAQAARERRTRVSGLSAAELDELNF</sequence>
<evidence type="ECO:0000313" key="2">
    <source>
        <dbReference type="EMBL" id="SAK79166.1"/>
    </source>
</evidence>